<sequence>MKFTDINFTDYLQEGIEAMGYKDCTPIQEKSIPVIKERKDLIACAQTGTGKTAAFLLPILDRISQCPEDSKIRALIIVPTRELALQIDQQVEGMSYYCNVSSVSVYGGSESDIWSRQKKALSSGADIVVATPGRLLQHLSFNYVDLSNIDVVILDEADRMLDMGFYEDIVKIIKETPNERQTLLFSATMPPKIRKLANTILKDPEEVNIAISKPAEKILQVAYMVFNQNKVKLIQSLLDGKDYLNGVIIFCSRKSDVNELNLALNRLNINSAAIHSDLEQKDRESALLEFRSHKLQVLVATDILARGIDIKGLDLVINYNVPSDAADYVHRVGRTARAEASGIAITLISDSDQNEFKDIETLIEREILKLDTPLEIGSSPVYSPKTRKQYKGKRQFFKKKKK</sequence>
<keyword evidence="1" id="KW-0378">Hydrolase</keyword>
<accession>A0AC61NG61</accession>
<proteinExistence type="predicted"/>
<dbReference type="EMBL" id="CP081303">
    <property type="protein sequence ID" value="QZE14623.1"/>
    <property type="molecule type" value="Genomic_DNA"/>
</dbReference>
<gene>
    <name evidence="1" type="ORF">K4L44_01770</name>
</gene>
<organism evidence="1 2">
    <name type="scientific">Halosquirtibacter laminarini</name>
    <dbReference type="NCBI Taxonomy" id="3374600"/>
    <lineage>
        <taxon>Bacteria</taxon>
        <taxon>Pseudomonadati</taxon>
        <taxon>Bacteroidota</taxon>
        <taxon>Bacteroidia</taxon>
        <taxon>Marinilabiliales</taxon>
        <taxon>Prolixibacteraceae</taxon>
        <taxon>Halosquirtibacter</taxon>
    </lineage>
</organism>
<name>A0AC61NG61_9BACT</name>
<evidence type="ECO:0000313" key="2">
    <source>
        <dbReference type="Proteomes" id="UP000826212"/>
    </source>
</evidence>
<dbReference type="Proteomes" id="UP000826212">
    <property type="component" value="Chromosome"/>
</dbReference>
<protein>
    <submittedName>
        <fullName evidence="1">DEAD/DEAH box helicase</fullName>
    </submittedName>
</protein>
<keyword evidence="1" id="KW-0067">ATP-binding</keyword>
<keyword evidence="1" id="KW-0547">Nucleotide-binding</keyword>
<evidence type="ECO:0000313" key="1">
    <source>
        <dbReference type="EMBL" id="QZE14623.1"/>
    </source>
</evidence>
<keyword evidence="1" id="KW-0347">Helicase</keyword>
<reference evidence="1" key="1">
    <citation type="submission" date="2021-08" db="EMBL/GenBank/DDBJ databases">
        <title>Novel anaerobic bacterium isolated from sea squirt in East Sea, Republic of Korea.</title>
        <authorList>
            <person name="Nguyen T.H."/>
            <person name="Li Z."/>
            <person name="Lee Y.-J."/>
            <person name="Ko J."/>
            <person name="Kim S.-G."/>
        </authorList>
    </citation>
    <scope>NUCLEOTIDE SEQUENCE</scope>
    <source>
        <strain evidence="1">KCTC 25031</strain>
    </source>
</reference>
<keyword evidence="2" id="KW-1185">Reference proteome</keyword>